<keyword evidence="1" id="KW-0812">Transmembrane</keyword>
<keyword evidence="1" id="KW-0472">Membrane</keyword>
<evidence type="ECO:0000313" key="3">
    <source>
        <dbReference type="EMBL" id="OLU46281.1"/>
    </source>
</evidence>
<evidence type="ECO:0000313" key="4">
    <source>
        <dbReference type="Proteomes" id="UP000186758"/>
    </source>
</evidence>
<reference evidence="3 4" key="1">
    <citation type="submission" date="2016-11" db="EMBL/GenBank/DDBJ databases">
        <title>Description of two novel members of the family Erysipelotrichaceae: Ileibacterium lipovorans gen. nov., sp. nov. and Dubosiella newyorkensis, gen. nov., sp. nov.</title>
        <authorList>
            <person name="Cox L.M."/>
            <person name="Sohn J."/>
            <person name="Tyrrell K.L."/>
            <person name="Citron D.M."/>
            <person name="Lawson P.A."/>
            <person name="Patel N.B."/>
            <person name="Iizumi T."/>
            <person name="Perez-Perez G.I."/>
            <person name="Goldstein E.J."/>
            <person name="Blaser M.J."/>
        </authorList>
    </citation>
    <scope>NUCLEOTIDE SEQUENCE [LARGE SCALE GENOMIC DNA]</scope>
    <source>
        <strain evidence="3 4">NYU-BL-K8</strain>
    </source>
</reference>
<keyword evidence="1" id="KW-1133">Transmembrane helix</keyword>
<accession>A0A1Q9YMG6</accession>
<dbReference type="PANTHER" id="PTHR30336">
    <property type="entry name" value="INNER MEMBRANE PROTEIN, PROBABLE PERMEASE"/>
    <property type="match status" value="1"/>
</dbReference>
<protein>
    <recommendedName>
        <fullName evidence="2">DUF218 domain-containing protein</fullName>
    </recommendedName>
</protein>
<sequence length="193" mass="21957">MRRKNTSRRSHPVLTWLLGLTALAAGLYLWLLPPVKKPRKQYPFAILLGCPCRKDGSMSRSQVERCRLAMAAWSSYRTLVITGGAVKNKWPEAQTMAAYIRTRCPIPVVIEDKSRTTWENLKNTREIIGDVPVLLLTSSLHAPRAQAMARHFFSDVAVQTYRENRLKHVLRELVSRKIYIVMELKKLAGGSAE</sequence>
<feature type="domain" description="DUF218" evidence="2">
    <location>
        <begin position="47"/>
        <end position="172"/>
    </location>
</feature>
<dbReference type="Proteomes" id="UP000186758">
    <property type="component" value="Unassembled WGS sequence"/>
</dbReference>
<dbReference type="Gene3D" id="3.40.50.620">
    <property type="entry name" value="HUPs"/>
    <property type="match status" value="1"/>
</dbReference>
<proteinExistence type="predicted"/>
<dbReference type="InterPro" id="IPR051599">
    <property type="entry name" value="Cell_Envelope_Assoc"/>
</dbReference>
<evidence type="ECO:0000259" key="2">
    <source>
        <dbReference type="Pfam" id="PF02698"/>
    </source>
</evidence>
<organism evidence="3 4">
    <name type="scientific">Faecalibaculum rodentium</name>
    <dbReference type="NCBI Taxonomy" id="1702221"/>
    <lineage>
        <taxon>Bacteria</taxon>
        <taxon>Bacillati</taxon>
        <taxon>Bacillota</taxon>
        <taxon>Erysipelotrichia</taxon>
        <taxon>Erysipelotrichales</taxon>
        <taxon>Erysipelotrichaceae</taxon>
        <taxon>Faecalibaculum</taxon>
    </lineage>
</organism>
<dbReference type="InterPro" id="IPR003848">
    <property type="entry name" value="DUF218"/>
</dbReference>
<dbReference type="AlphaFoldDB" id="A0A1Q9YMG6"/>
<feature type="transmembrane region" description="Helical" evidence="1">
    <location>
        <begin position="12"/>
        <end position="31"/>
    </location>
</feature>
<dbReference type="EMBL" id="MPJZ01000034">
    <property type="protein sequence ID" value="OLU46281.1"/>
    <property type="molecule type" value="Genomic_DNA"/>
</dbReference>
<dbReference type="PANTHER" id="PTHR30336:SF20">
    <property type="entry name" value="DUF218 DOMAIN-CONTAINING PROTEIN"/>
    <property type="match status" value="1"/>
</dbReference>
<dbReference type="Pfam" id="PF02698">
    <property type="entry name" value="DUF218"/>
    <property type="match status" value="1"/>
</dbReference>
<dbReference type="CDD" id="cd06259">
    <property type="entry name" value="YdcF-like"/>
    <property type="match status" value="1"/>
</dbReference>
<dbReference type="InterPro" id="IPR014729">
    <property type="entry name" value="Rossmann-like_a/b/a_fold"/>
</dbReference>
<dbReference type="GO" id="GO:0005886">
    <property type="term" value="C:plasma membrane"/>
    <property type="evidence" value="ECO:0007669"/>
    <property type="project" value="TreeGrafter"/>
</dbReference>
<dbReference type="RefSeq" id="WP_075884817.1">
    <property type="nucleotide sequence ID" value="NZ_CAMUMN010000037.1"/>
</dbReference>
<gene>
    <name evidence="3" type="ORF">BO223_02580</name>
</gene>
<evidence type="ECO:0000256" key="1">
    <source>
        <dbReference type="SAM" id="Phobius"/>
    </source>
</evidence>
<comment type="caution">
    <text evidence="3">The sequence shown here is derived from an EMBL/GenBank/DDBJ whole genome shotgun (WGS) entry which is preliminary data.</text>
</comment>
<name>A0A1Q9YMG6_9FIRM</name>